<dbReference type="Proteomes" id="UP000654075">
    <property type="component" value="Unassembled WGS sequence"/>
</dbReference>
<feature type="compositionally biased region" description="Low complexity" evidence="1">
    <location>
        <begin position="51"/>
        <end position="66"/>
    </location>
</feature>
<dbReference type="InterPro" id="IPR001478">
    <property type="entry name" value="PDZ"/>
</dbReference>
<evidence type="ECO:0000313" key="4">
    <source>
        <dbReference type="Proteomes" id="UP000654075"/>
    </source>
</evidence>
<reference evidence="3" key="1">
    <citation type="submission" date="2021-02" db="EMBL/GenBank/DDBJ databases">
        <authorList>
            <person name="Dougan E. K."/>
            <person name="Rhodes N."/>
            <person name="Thang M."/>
            <person name="Chan C."/>
        </authorList>
    </citation>
    <scope>NUCLEOTIDE SEQUENCE</scope>
</reference>
<name>A0A813DZI0_POLGL</name>
<dbReference type="Pfam" id="PF00595">
    <property type="entry name" value="PDZ"/>
    <property type="match status" value="1"/>
</dbReference>
<dbReference type="Gene3D" id="2.30.42.10">
    <property type="match status" value="1"/>
</dbReference>
<dbReference type="SUPFAM" id="SSF50156">
    <property type="entry name" value="PDZ domain-like"/>
    <property type="match status" value="1"/>
</dbReference>
<dbReference type="EMBL" id="CAJNNV010005246">
    <property type="protein sequence ID" value="CAE8591826.1"/>
    <property type="molecule type" value="Genomic_DNA"/>
</dbReference>
<sequence length="183" mass="19661">MDDNTTYQVPWVNPGLSRASSPSLDRGTSVPLGRATMGNQQEMNTQRPDWSKGTAGSAGSAPASGAVNSNKRILQLQYMLGESPADDILQLGGGQGEPVVVQKLAPGGKAEKAGVKVGAVLRSMNGQSHIKHFPGWQLQSMLVAPVKLELEQDPPMTPSSPRRLELLSVFFVFCFSSIFCWFC</sequence>
<evidence type="ECO:0000256" key="1">
    <source>
        <dbReference type="SAM" id="MobiDB-lite"/>
    </source>
</evidence>
<feature type="domain" description="PDZ" evidence="2">
    <location>
        <begin position="91"/>
        <end position="144"/>
    </location>
</feature>
<comment type="caution">
    <text evidence="3">The sequence shown here is derived from an EMBL/GenBank/DDBJ whole genome shotgun (WGS) entry which is preliminary data.</text>
</comment>
<evidence type="ECO:0000259" key="2">
    <source>
        <dbReference type="Pfam" id="PF00595"/>
    </source>
</evidence>
<dbReference type="AlphaFoldDB" id="A0A813DZI0"/>
<evidence type="ECO:0000313" key="3">
    <source>
        <dbReference type="EMBL" id="CAE8591826.1"/>
    </source>
</evidence>
<feature type="region of interest" description="Disordered" evidence="1">
    <location>
        <begin position="1"/>
        <end position="66"/>
    </location>
</feature>
<organism evidence="3 4">
    <name type="scientific">Polarella glacialis</name>
    <name type="common">Dinoflagellate</name>
    <dbReference type="NCBI Taxonomy" id="89957"/>
    <lineage>
        <taxon>Eukaryota</taxon>
        <taxon>Sar</taxon>
        <taxon>Alveolata</taxon>
        <taxon>Dinophyceae</taxon>
        <taxon>Suessiales</taxon>
        <taxon>Suessiaceae</taxon>
        <taxon>Polarella</taxon>
    </lineage>
</organism>
<dbReference type="InterPro" id="IPR036034">
    <property type="entry name" value="PDZ_sf"/>
</dbReference>
<gene>
    <name evidence="3" type="ORF">PGLA1383_LOCUS10488</name>
</gene>
<proteinExistence type="predicted"/>
<keyword evidence="4" id="KW-1185">Reference proteome</keyword>
<feature type="compositionally biased region" description="Polar residues" evidence="1">
    <location>
        <begin position="37"/>
        <end position="48"/>
    </location>
</feature>
<accession>A0A813DZI0</accession>
<protein>
    <recommendedName>
        <fullName evidence="2">PDZ domain-containing protein</fullName>
    </recommendedName>
</protein>